<dbReference type="RefSeq" id="XP_043139131.1">
    <property type="nucleotide sequence ID" value="XM_043281676.1"/>
</dbReference>
<name>A0A7R7VUZ0_ASPCH</name>
<evidence type="ECO:0000256" key="1">
    <source>
        <dbReference type="SAM" id="MobiDB-lite"/>
    </source>
</evidence>
<dbReference type="KEGG" id="ache:ACHE_60495A"/>
<feature type="region of interest" description="Disordered" evidence="1">
    <location>
        <begin position="1"/>
        <end position="77"/>
    </location>
</feature>
<evidence type="ECO:0000313" key="3">
    <source>
        <dbReference type="Proteomes" id="UP000637239"/>
    </source>
</evidence>
<dbReference type="EMBL" id="AP024421">
    <property type="protein sequence ID" value="BCR90609.1"/>
    <property type="molecule type" value="Genomic_DNA"/>
</dbReference>
<evidence type="ECO:0000313" key="2">
    <source>
        <dbReference type="EMBL" id="BCR90609.1"/>
    </source>
</evidence>
<feature type="compositionally biased region" description="Low complexity" evidence="1">
    <location>
        <begin position="1"/>
        <end position="13"/>
    </location>
</feature>
<reference evidence="2" key="2">
    <citation type="submission" date="2021-02" db="EMBL/GenBank/DDBJ databases">
        <title>Aspergillus chevalieri M1 genome sequence.</title>
        <authorList>
            <person name="Kadooka C."/>
            <person name="Mori K."/>
            <person name="Futagami T."/>
        </authorList>
    </citation>
    <scope>NUCLEOTIDE SEQUENCE</scope>
    <source>
        <strain evidence="2">M1</strain>
    </source>
</reference>
<gene>
    <name evidence="2" type="ORF">ACHE_60495A</name>
</gene>
<dbReference type="AlphaFoldDB" id="A0A7R7VUZ0"/>
<organism evidence="2 3">
    <name type="scientific">Aspergillus chevalieri</name>
    <name type="common">Eurotium chevalieri</name>
    <dbReference type="NCBI Taxonomy" id="182096"/>
    <lineage>
        <taxon>Eukaryota</taxon>
        <taxon>Fungi</taxon>
        <taxon>Dikarya</taxon>
        <taxon>Ascomycota</taxon>
        <taxon>Pezizomycotina</taxon>
        <taxon>Eurotiomycetes</taxon>
        <taxon>Eurotiomycetidae</taxon>
        <taxon>Eurotiales</taxon>
        <taxon>Aspergillaceae</taxon>
        <taxon>Aspergillus</taxon>
        <taxon>Aspergillus subgen. Aspergillus</taxon>
    </lineage>
</organism>
<accession>A0A7R7VUZ0</accession>
<dbReference type="GeneID" id="66984967"/>
<proteinExistence type="predicted"/>
<protein>
    <submittedName>
        <fullName evidence="2">Uncharacterized protein</fullName>
    </submittedName>
</protein>
<reference evidence="2" key="1">
    <citation type="submission" date="2021-01" db="EMBL/GenBank/DDBJ databases">
        <authorList>
            <consortium name="Aspergillus chevalieri M1 genome sequencing consortium"/>
            <person name="Kazuki M."/>
            <person name="Futagami T."/>
        </authorList>
    </citation>
    <scope>NUCLEOTIDE SEQUENCE</scope>
    <source>
        <strain evidence="2">M1</strain>
    </source>
</reference>
<feature type="compositionally biased region" description="Basic residues" evidence="1">
    <location>
        <begin position="54"/>
        <end position="63"/>
    </location>
</feature>
<sequence>MPPTAWTNTASTPSTPPSPNTPLPEAQQSPPAMALSSDDGSSGGKSHGLTDKKRSPRVKRSHHGGSSGTSTGPCNSTVEVTSMYASAKARCSETGLKATVPHWQSLRAENSLKLMDLAGVEANLTDLYIGNLPEIDLDVNSTETTETIQKPVLSSEAYYKRAWKSYVDGPR</sequence>
<dbReference type="Proteomes" id="UP000637239">
    <property type="component" value="Chromosome 6"/>
</dbReference>
<keyword evidence="3" id="KW-1185">Reference proteome</keyword>